<evidence type="ECO:0000313" key="6">
    <source>
        <dbReference type="EMBL" id="KAJ3449609.1"/>
    </source>
</evidence>
<feature type="compositionally biased region" description="Low complexity" evidence="3">
    <location>
        <begin position="1082"/>
        <end position="1111"/>
    </location>
</feature>
<keyword evidence="1" id="KW-0343">GTPase activation</keyword>
<dbReference type="InterPro" id="IPR001936">
    <property type="entry name" value="RasGAP_dom"/>
</dbReference>
<keyword evidence="2" id="KW-0175">Coiled coil</keyword>
<dbReference type="PROSITE" id="PS50018">
    <property type="entry name" value="RAS_GTPASE_ACTIV_2"/>
    <property type="match status" value="1"/>
</dbReference>
<gene>
    <name evidence="6" type="ORF">M0812_05763</name>
</gene>
<dbReference type="GO" id="GO:0005096">
    <property type="term" value="F:GTPase activator activity"/>
    <property type="evidence" value="ECO:0007669"/>
    <property type="project" value="UniProtKB-KW"/>
</dbReference>
<comment type="caution">
    <text evidence="6">The sequence shown here is derived from an EMBL/GenBank/DDBJ whole genome shotgun (WGS) entry which is preliminary data.</text>
</comment>
<feature type="coiled-coil region" evidence="2">
    <location>
        <begin position="299"/>
        <end position="340"/>
    </location>
</feature>
<feature type="compositionally biased region" description="Low complexity" evidence="3">
    <location>
        <begin position="1003"/>
        <end position="1015"/>
    </location>
</feature>
<evidence type="ECO:0000259" key="5">
    <source>
        <dbReference type="PROSITE" id="PS50021"/>
    </source>
</evidence>
<feature type="compositionally biased region" description="Low complexity" evidence="3">
    <location>
        <begin position="224"/>
        <end position="233"/>
    </location>
</feature>
<organism evidence="6 7">
    <name type="scientific">Anaeramoeba flamelloides</name>
    <dbReference type="NCBI Taxonomy" id="1746091"/>
    <lineage>
        <taxon>Eukaryota</taxon>
        <taxon>Metamonada</taxon>
        <taxon>Anaeramoebidae</taxon>
        <taxon>Anaeramoeba</taxon>
    </lineage>
</organism>
<feature type="domain" description="Ras-GAP" evidence="4">
    <location>
        <begin position="644"/>
        <end position="835"/>
    </location>
</feature>
<dbReference type="PROSITE" id="PS50021">
    <property type="entry name" value="CH"/>
    <property type="match status" value="1"/>
</dbReference>
<dbReference type="PANTHER" id="PTHR10194:SF60">
    <property type="entry name" value="RAS GTPASE-ACTIVATING PROTEIN RASKOL"/>
    <property type="match status" value="1"/>
</dbReference>
<dbReference type="SUPFAM" id="SSF47576">
    <property type="entry name" value="Calponin-homology domain, CH-domain"/>
    <property type="match status" value="1"/>
</dbReference>
<accession>A0AAV8A5U0</accession>
<dbReference type="InterPro" id="IPR008936">
    <property type="entry name" value="Rho_GTPase_activation_prot"/>
</dbReference>
<evidence type="ECO:0000259" key="4">
    <source>
        <dbReference type="PROSITE" id="PS50018"/>
    </source>
</evidence>
<dbReference type="Proteomes" id="UP001146793">
    <property type="component" value="Unassembled WGS sequence"/>
</dbReference>
<feature type="compositionally biased region" description="Polar residues" evidence="3">
    <location>
        <begin position="1070"/>
        <end position="1081"/>
    </location>
</feature>
<sequence>MSKNYPLFAQSLLFRVSFHKDLSILKQVETENFSETPPDLILKRWVNFQLKKSGQNIQISNFSQDFKDCVVLVLLVSQISKNDLTNVLLEDDLTKRSENFILQLKNTSYSNEMIKQQDIMNANEVQLVAFLARLFLWEPNLNNEEKKLEIPQNNQKIIQNTYKTTNKTLDINSILSRNRSKPITTNVNGKTRLEQLLSRSKPSFIRQKPNQGFNLQKLRNEKINQNQNQNQNNLKEKQLEKEKKTTKFPIESISKLETKEIKKIDGANYEKLLKQRNTKYDHLEIFENQGNQMTNEQKIEFLKSKINKEEQRQFDYQRQIEKKNQKRNELEKQIQFRKQNPISISSILLLSQKLIYLSTLYKKNFTKILEKTLQRESIQIDQELMNLIQSLKKLEFEYPDSRAKFSIKLFARSFFGILKSHKYPKFKKRSVDVIKQNVMLLNPNKEGSMKKIFQNIIEELERNPTITPKNSLIFQAIDSLFEYIYFGNVFRKHLIDELTDFLIQSDFFKLIDFNLLLIIQLKYLISEKIDIFVSGIIQFETIINGIYEFLKICNIPSPRNQSSTIIHDCKKYSIGRTIRYIIEKNSNEEEKKQINELTDKITKKQSTDLNDILERNSTILKEYLNEEDILYFTCILNNNITFEKYPKISVSLFNFFESLGLALPFIHSCIVQQVMGINNINEFLVKNNLTKLIIIKYIHLYNLPYLRKTISQLVLEHCLSGNSFEINPELIASKEIFKENLKNLLTYFEKFINSIFGSIKQIPQNLQLVCSYIRQEVQYRFPNSILVGVGILFFHNFYCLAIKNSINFGLITNDIPTKAQEGLNIVSIIIEKLATGSMFGKEKLNFSLIDQYLRSKFKLRSQFLNQISSNSSSINEQSLFIPRYKIQKVDKRYPIPPILSYILLIPNANEKIPETKFAEILFNEIGRQFTSSNNSIFTKQDIFLIKQFQQQLQNYLTKCKKRTEIINKIHLILKKTTELNNQNKNNILNNASTNVNQNIQKKLQNEQQQPQQQKPLQREVNEKGQIEQQQNQQQTQEKKINLHQKIEQITIIQKQNNINPKQQNEIKTTIQSQPKIQTTHETTQNKQNTQTNTNSINTTSTNSKNNSKNSNVYVPPKKEKENEKINKREKRKSMSRRKRLSGRFSKLTLFKKKDKEANEEQFSQLLIKWRELSNTSSLKTSEVWYLIESNNKKKWSKQYITVKNNLFAVFSSKPKQQMPSQIYQIDSSTRIGSAPISEYKKPNAITLTFSTDTYRIKGRLQDEEFIPLQFAGGLKHDSRELCEVLLPDHEIMAGVKSFKTKECAHPIEILDVNGGTLIVRWGNGFSLITEKTKEETYGTVV</sequence>
<dbReference type="Gene3D" id="1.10.418.10">
    <property type="entry name" value="Calponin-like domain"/>
    <property type="match status" value="1"/>
</dbReference>
<feature type="compositionally biased region" description="Basic and acidic residues" evidence="3">
    <location>
        <begin position="1016"/>
        <end position="1025"/>
    </location>
</feature>
<feature type="domain" description="Calponin-homology (CH)" evidence="5">
    <location>
        <begin position="36"/>
        <end position="139"/>
    </location>
</feature>
<feature type="coiled-coil region" evidence="2">
    <location>
        <begin position="580"/>
        <end position="607"/>
    </location>
</feature>
<dbReference type="SMART" id="SM00323">
    <property type="entry name" value="RasGAP"/>
    <property type="match status" value="1"/>
</dbReference>
<proteinExistence type="predicted"/>
<dbReference type="SUPFAM" id="SSF48350">
    <property type="entry name" value="GTPase activation domain, GAP"/>
    <property type="match status" value="1"/>
</dbReference>
<dbReference type="InterPro" id="IPR036872">
    <property type="entry name" value="CH_dom_sf"/>
</dbReference>
<name>A0AAV8A5U0_9EUKA</name>
<evidence type="ECO:0000256" key="1">
    <source>
        <dbReference type="ARBA" id="ARBA00022468"/>
    </source>
</evidence>
<reference evidence="6" key="1">
    <citation type="submission" date="2022-08" db="EMBL/GenBank/DDBJ databases">
        <title>Novel sulphate-reducing endosymbionts in the free-living metamonad Anaeramoeba.</title>
        <authorList>
            <person name="Jerlstrom-Hultqvist J."/>
            <person name="Cepicka I."/>
            <person name="Gallot-Lavallee L."/>
            <person name="Salas-Leiva D."/>
            <person name="Curtis B.A."/>
            <person name="Zahonova K."/>
            <person name="Pipaliya S."/>
            <person name="Dacks J."/>
            <person name="Roger A.J."/>
        </authorList>
    </citation>
    <scope>NUCLEOTIDE SEQUENCE</scope>
    <source>
        <strain evidence="6">Busselton2</strain>
    </source>
</reference>
<dbReference type="PANTHER" id="PTHR10194">
    <property type="entry name" value="RAS GTPASE-ACTIVATING PROTEINS"/>
    <property type="match status" value="1"/>
</dbReference>
<protein>
    <recommendedName>
        <fullName evidence="8">Ras-GAP domain-containing protein</fullName>
    </recommendedName>
</protein>
<feature type="compositionally biased region" description="Basic and acidic residues" evidence="3">
    <location>
        <begin position="234"/>
        <end position="245"/>
    </location>
</feature>
<dbReference type="Pfam" id="PF00616">
    <property type="entry name" value="RasGAP"/>
    <property type="match status" value="1"/>
</dbReference>
<evidence type="ECO:0000256" key="3">
    <source>
        <dbReference type="SAM" id="MobiDB-lite"/>
    </source>
</evidence>
<feature type="region of interest" description="Disordered" evidence="3">
    <location>
        <begin position="1070"/>
        <end position="1140"/>
    </location>
</feature>
<feature type="region of interest" description="Disordered" evidence="3">
    <location>
        <begin position="1003"/>
        <end position="1039"/>
    </location>
</feature>
<dbReference type="EMBL" id="JANTQA010000012">
    <property type="protein sequence ID" value="KAJ3449609.1"/>
    <property type="molecule type" value="Genomic_DNA"/>
</dbReference>
<dbReference type="Pfam" id="PF00307">
    <property type="entry name" value="CH"/>
    <property type="match status" value="1"/>
</dbReference>
<evidence type="ECO:0000256" key="2">
    <source>
        <dbReference type="SAM" id="Coils"/>
    </source>
</evidence>
<feature type="compositionally biased region" description="Basic and acidic residues" evidence="3">
    <location>
        <begin position="1116"/>
        <end position="1126"/>
    </location>
</feature>
<evidence type="ECO:0008006" key="8">
    <source>
        <dbReference type="Google" id="ProtNLM"/>
    </source>
</evidence>
<feature type="compositionally biased region" description="Low complexity" evidence="3">
    <location>
        <begin position="1026"/>
        <end position="1035"/>
    </location>
</feature>
<dbReference type="Gene3D" id="1.10.506.10">
    <property type="entry name" value="GTPase Activation - p120gap, domain 1"/>
    <property type="match status" value="1"/>
</dbReference>
<dbReference type="InterPro" id="IPR039360">
    <property type="entry name" value="Ras_GTPase"/>
</dbReference>
<feature type="region of interest" description="Disordered" evidence="3">
    <location>
        <begin position="224"/>
        <end position="245"/>
    </location>
</feature>
<dbReference type="CDD" id="cd04519">
    <property type="entry name" value="RasGAP"/>
    <property type="match status" value="1"/>
</dbReference>
<evidence type="ECO:0000313" key="7">
    <source>
        <dbReference type="Proteomes" id="UP001146793"/>
    </source>
</evidence>
<dbReference type="InterPro" id="IPR001715">
    <property type="entry name" value="CH_dom"/>
</dbReference>
<feature type="compositionally biased region" description="Basic residues" evidence="3">
    <location>
        <begin position="1127"/>
        <end position="1140"/>
    </location>
</feature>